<accession>A0A9D1JQX3</accession>
<organism evidence="2 3">
    <name type="scientific">Candidatus Scybalocola faecigallinarum</name>
    <dbReference type="NCBI Taxonomy" id="2840941"/>
    <lineage>
        <taxon>Bacteria</taxon>
        <taxon>Bacillati</taxon>
        <taxon>Bacillota</taxon>
        <taxon>Clostridia</taxon>
        <taxon>Lachnospirales</taxon>
        <taxon>Lachnospiraceae</taxon>
        <taxon>Lachnospiraceae incertae sedis</taxon>
        <taxon>Candidatus Scybalocola (ex Gilroy et al. 2021)</taxon>
    </lineage>
</organism>
<gene>
    <name evidence="2" type="ORF">IAB46_08910</name>
</gene>
<name>A0A9D1JQX3_9FIRM</name>
<protein>
    <submittedName>
        <fullName evidence="2">Helix-turn-helix transcriptional regulator</fullName>
    </submittedName>
</protein>
<dbReference type="CDD" id="cd00093">
    <property type="entry name" value="HTH_XRE"/>
    <property type="match status" value="1"/>
</dbReference>
<proteinExistence type="predicted"/>
<comment type="caution">
    <text evidence="2">The sequence shown here is derived from an EMBL/GenBank/DDBJ whole genome shotgun (WGS) entry which is preliminary data.</text>
</comment>
<evidence type="ECO:0000313" key="3">
    <source>
        <dbReference type="Proteomes" id="UP000823927"/>
    </source>
</evidence>
<dbReference type="SMART" id="SM00530">
    <property type="entry name" value="HTH_XRE"/>
    <property type="match status" value="1"/>
</dbReference>
<feature type="domain" description="HTH cro/C1-type" evidence="1">
    <location>
        <begin position="14"/>
        <end position="69"/>
    </location>
</feature>
<reference evidence="2" key="2">
    <citation type="journal article" date="2021" name="PeerJ">
        <title>Extensive microbial diversity within the chicken gut microbiome revealed by metagenomics and culture.</title>
        <authorList>
            <person name="Gilroy R."/>
            <person name="Ravi A."/>
            <person name="Getino M."/>
            <person name="Pursley I."/>
            <person name="Horton D.L."/>
            <person name="Alikhan N.F."/>
            <person name="Baker D."/>
            <person name="Gharbi K."/>
            <person name="Hall N."/>
            <person name="Watson M."/>
            <person name="Adriaenssens E.M."/>
            <person name="Foster-Nyarko E."/>
            <person name="Jarju S."/>
            <person name="Secka A."/>
            <person name="Antonio M."/>
            <person name="Oren A."/>
            <person name="Chaudhuri R.R."/>
            <person name="La Ragione R."/>
            <person name="Hildebrand F."/>
            <person name="Pallen M.J."/>
        </authorList>
    </citation>
    <scope>NUCLEOTIDE SEQUENCE</scope>
    <source>
        <strain evidence="2">CHK178-757</strain>
    </source>
</reference>
<reference evidence="2" key="1">
    <citation type="submission" date="2020-10" db="EMBL/GenBank/DDBJ databases">
        <authorList>
            <person name="Gilroy R."/>
        </authorList>
    </citation>
    <scope>NUCLEOTIDE SEQUENCE</scope>
    <source>
        <strain evidence="2">CHK178-757</strain>
    </source>
</reference>
<evidence type="ECO:0000259" key="1">
    <source>
        <dbReference type="PROSITE" id="PS50943"/>
    </source>
</evidence>
<evidence type="ECO:0000313" key="2">
    <source>
        <dbReference type="EMBL" id="HIS47656.1"/>
    </source>
</evidence>
<dbReference type="SUPFAM" id="SSF47413">
    <property type="entry name" value="lambda repressor-like DNA-binding domains"/>
    <property type="match status" value="1"/>
</dbReference>
<dbReference type="PROSITE" id="PS50943">
    <property type="entry name" value="HTH_CROC1"/>
    <property type="match status" value="1"/>
</dbReference>
<dbReference type="Proteomes" id="UP000823927">
    <property type="component" value="Unassembled WGS sequence"/>
</dbReference>
<dbReference type="GO" id="GO:0003677">
    <property type="term" value="F:DNA binding"/>
    <property type="evidence" value="ECO:0007669"/>
    <property type="project" value="InterPro"/>
</dbReference>
<dbReference type="EMBL" id="DVIT01000031">
    <property type="protein sequence ID" value="HIS47656.1"/>
    <property type="molecule type" value="Genomic_DNA"/>
</dbReference>
<dbReference type="InterPro" id="IPR001387">
    <property type="entry name" value="Cro/C1-type_HTH"/>
</dbReference>
<dbReference type="Pfam" id="PF01381">
    <property type="entry name" value="HTH_3"/>
    <property type="match status" value="1"/>
</dbReference>
<dbReference type="Gene3D" id="1.10.260.40">
    <property type="entry name" value="lambda repressor-like DNA-binding domains"/>
    <property type="match status" value="1"/>
</dbReference>
<dbReference type="AlphaFoldDB" id="A0A9D1JQX3"/>
<dbReference type="InterPro" id="IPR010982">
    <property type="entry name" value="Lambda_DNA-bd_dom_sf"/>
</dbReference>
<sequence>MENTFLPGTVRQRLADLMKYHKVSQTDIALKIGCGDSLLSRFLTGKTDKIGDENIIRIARVFNVSTDFLLGVTNVPDRKNYEIEELGLSAQAARNLYTGKVNTQVVNRLLESPRFAELTYTLEQYFNDTIASGFAAQNQLYATLANLTRSTVQTDAAKEAAKDISRLRTPAYQADLATIEAQFMAAVKEVKKEIGHDFTVQQALTKEAAERMFTELTKGQDMENPKVTPEQVTELIIDSVAGMDGVNQEALDKLSQALTAFMQTTLDQAATQEKDDEKPEQ</sequence>